<dbReference type="KEGG" id="chu:CHU_0061"/>
<keyword evidence="5" id="KW-1185">Reference proteome</keyword>
<feature type="domain" description="Glycosyl transferase family 1" evidence="2">
    <location>
        <begin position="223"/>
        <end position="375"/>
    </location>
</feature>
<reference evidence="4 5" key="1">
    <citation type="journal article" date="2007" name="Appl. Environ. Microbiol.">
        <title>Genome sequence of the cellulolytic gliding bacterium Cytophaga hutchinsonii.</title>
        <authorList>
            <person name="Xie G."/>
            <person name="Bruce D.C."/>
            <person name="Challacombe J.F."/>
            <person name="Chertkov O."/>
            <person name="Detter J.C."/>
            <person name="Gilna P."/>
            <person name="Han C.S."/>
            <person name="Lucas S."/>
            <person name="Misra M."/>
            <person name="Myers G.L."/>
            <person name="Richardson P."/>
            <person name="Tapia R."/>
            <person name="Thayer N."/>
            <person name="Thompson L.S."/>
            <person name="Brettin T.S."/>
            <person name="Henrissat B."/>
            <person name="Wilson D.B."/>
            <person name="McBride M.J."/>
        </authorList>
    </citation>
    <scope>NUCLEOTIDE SEQUENCE [LARGE SCALE GENOMIC DNA]</scope>
    <source>
        <strain evidence="5">ATCC 33406 / DSM 1761 / CIP 103989 / NBRC 15051 / NCIMB 9469 / D465</strain>
    </source>
</reference>
<dbReference type="Pfam" id="PF13439">
    <property type="entry name" value="Glyco_transf_4"/>
    <property type="match status" value="1"/>
</dbReference>
<dbReference type="PANTHER" id="PTHR46401">
    <property type="entry name" value="GLYCOSYLTRANSFERASE WBBK-RELATED"/>
    <property type="match status" value="1"/>
</dbReference>
<gene>
    <name evidence="4" type="ordered locus">CHU_0061</name>
</gene>
<feature type="domain" description="Glycosyltransferase subfamily 4-like N-terminal" evidence="3">
    <location>
        <begin position="29"/>
        <end position="203"/>
    </location>
</feature>
<evidence type="ECO:0000313" key="5">
    <source>
        <dbReference type="Proteomes" id="UP000001822"/>
    </source>
</evidence>
<dbReference type="AlphaFoldDB" id="A0A6N4SM73"/>
<dbReference type="InterPro" id="IPR001296">
    <property type="entry name" value="Glyco_trans_1"/>
</dbReference>
<name>A0A6N4SM73_CYTH3</name>
<evidence type="ECO:0000256" key="1">
    <source>
        <dbReference type="ARBA" id="ARBA00022679"/>
    </source>
</evidence>
<dbReference type="Proteomes" id="UP000001822">
    <property type="component" value="Chromosome"/>
</dbReference>
<dbReference type="InterPro" id="IPR028098">
    <property type="entry name" value="Glyco_trans_4-like_N"/>
</dbReference>
<dbReference type="SUPFAM" id="SSF53756">
    <property type="entry name" value="UDP-Glycosyltransferase/glycogen phosphorylase"/>
    <property type="match status" value="1"/>
</dbReference>
<sequence>MNKKHILYITYDGLTDFLGQSQVLPYILGLEEKGYRFSILSFEKPEKIDSNKHIIHALIANKNIQWYPHTYHKRFSILATLWDLHIGLRFICKLYKKDRFDGVHCRSYIPAIMGLLSKKIYRTGFIFDMRGFWADERVDGALWNLKNPVFYLVYKFFKWIEKKCLLHADYVVTLTNNSYEEMKTWKFVTGNIKFKIIPCCADLNIFSRGKLVPDEIKRYAEKIQADGKTVISYLGSIGTWYMIDEMIEFYLLFKEEFNPSVFLFITPEKESDILTVVQQYGLTKEDIRVVRAERKEVPYYLALSNYALFFIKPTYSKKSSSPTKLAEIMAMGVPVVCNGNVGDVETQVTESKAGIVLKTFNTDDYKETSKQLKTNLSAYYKKEHALDFVENNFSLKNGVQLYSEIYSELFS</sequence>
<dbReference type="OrthoDB" id="1220440at2"/>
<dbReference type="GO" id="GO:0009103">
    <property type="term" value="P:lipopolysaccharide biosynthetic process"/>
    <property type="evidence" value="ECO:0007669"/>
    <property type="project" value="TreeGrafter"/>
</dbReference>
<evidence type="ECO:0000313" key="4">
    <source>
        <dbReference type="EMBL" id="ABG57355.1"/>
    </source>
</evidence>
<proteinExistence type="predicted"/>
<protein>
    <submittedName>
        <fullName evidence="4">Glycosyltransferase</fullName>
    </submittedName>
</protein>
<accession>A0A6N4SM73</accession>
<dbReference type="Pfam" id="PF00534">
    <property type="entry name" value="Glycos_transf_1"/>
    <property type="match status" value="1"/>
</dbReference>
<dbReference type="Gene3D" id="3.40.50.2000">
    <property type="entry name" value="Glycogen Phosphorylase B"/>
    <property type="match status" value="2"/>
</dbReference>
<evidence type="ECO:0000259" key="2">
    <source>
        <dbReference type="Pfam" id="PF00534"/>
    </source>
</evidence>
<organism evidence="4 5">
    <name type="scientific">Cytophaga hutchinsonii (strain ATCC 33406 / DSM 1761 / CIP 103989 / NBRC 15051 / NCIMB 9469 / D465)</name>
    <dbReference type="NCBI Taxonomy" id="269798"/>
    <lineage>
        <taxon>Bacteria</taxon>
        <taxon>Pseudomonadati</taxon>
        <taxon>Bacteroidota</taxon>
        <taxon>Cytophagia</taxon>
        <taxon>Cytophagales</taxon>
        <taxon>Cytophagaceae</taxon>
        <taxon>Cytophaga</taxon>
    </lineage>
</organism>
<dbReference type="RefSeq" id="WP_011583471.1">
    <property type="nucleotide sequence ID" value="NC_008255.1"/>
</dbReference>
<dbReference type="PANTHER" id="PTHR46401:SF2">
    <property type="entry name" value="GLYCOSYLTRANSFERASE WBBK-RELATED"/>
    <property type="match status" value="1"/>
</dbReference>
<keyword evidence="1" id="KW-0808">Transferase</keyword>
<dbReference type="GO" id="GO:0016757">
    <property type="term" value="F:glycosyltransferase activity"/>
    <property type="evidence" value="ECO:0007669"/>
    <property type="project" value="InterPro"/>
</dbReference>
<evidence type="ECO:0000259" key="3">
    <source>
        <dbReference type="Pfam" id="PF13439"/>
    </source>
</evidence>
<dbReference type="EMBL" id="CP000383">
    <property type="protein sequence ID" value="ABG57355.1"/>
    <property type="molecule type" value="Genomic_DNA"/>
</dbReference>